<accession>A0ABN6BP04</accession>
<evidence type="ECO:0000313" key="2">
    <source>
        <dbReference type="Proteomes" id="UP001064896"/>
    </source>
</evidence>
<reference evidence="1" key="1">
    <citation type="submission" date="2020-05" db="EMBL/GenBank/DDBJ databases">
        <title>Complete genome sequence of Pseudomonas sp. Sm006.</title>
        <authorList>
            <person name="Takeuchi K."/>
            <person name="Someya N."/>
        </authorList>
    </citation>
    <scope>NUCLEOTIDE SEQUENCE</scope>
    <source>
        <strain evidence="1">Sm006</strain>
    </source>
</reference>
<organism evidence="1 2">
    <name type="scientific">Pseudomonas solani</name>
    <dbReference type="NCBI Taxonomy" id="2731552"/>
    <lineage>
        <taxon>Bacteria</taxon>
        <taxon>Pseudomonadati</taxon>
        <taxon>Pseudomonadota</taxon>
        <taxon>Gammaproteobacteria</taxon>
        <taxon>Pseudomonadales</taxon>
        <taxon>Pseudomonadaceae</taxon>
        <taxon>Pseudomonas</taxon>
    </lineage>
</organism>
<name>A0ABN6BP04_9PSED</name>
<proteinExistence type="predicted"/>
<sequence length="77" mass="8094">MCMVGVPGAERGDDGNGWPRVEQLIWGEERSGGLKPTLRAPQPTRPAFACDLAARGAGLGSGGGGRYNAAFFEEFEP</sequence>
<gene>
    <name evidence="1" type="ORF">PSm6_04580</name>
</gene>
<dbReference type="EMBL" id="AP023081">
    <property type="protein sequence ID" value="BCD84051.1"/>
    <property type="molecule type" value="Genomic_DNA"/>
</dbReference>
<protein>
    <submittedName>
        <fullName evidence="1">Uncharacterized protein</fullName>
    </submittedName>
</protein>
<keyword evidence="2" id="KW-1185">Reference proteome</keyword>
<evidence type="ECO:0000313" key="1">
    <source>
        <dbReference type="EMBL" id="BCD84051.1"/>
    </source>
</evidence>
<dbReference type="Proteomes" id="UP001064896">
    <property type="component" value="Chromosome"/>
</dbReference>